<dbReference type="EMBL" id="JAGPXF010000001">
    <property type="protein sequence ID" value="KAH7262882.1"/>
    <property type="molecule type" value="Genomic_DNA"/>
</dbReference>
<reference evidence="1" key="1">
    <citation type="journal article" date="2021" name="Nat. Commun.">
        <title>Genetic determinants of endophytism in the Arabidopsis root mycobiome.</title>
        <authorList>
            <person name="Mesny F."/>
            <person name="Miyauchi S."/>
            <person name="Thiergart T."/>
            <person name="Pickel B."/>
            <person name="Atanasova L."/>
            <person name="Karlsson M."/>
            <person name="Huettel B."/>
            <person name="Barry K.W."/>
            <person name="Haridas S."/>
            <person name="Chen C."/>
            <person name="Bauer D."/>
            <person name="Andreopoulos W."/>
            <person name="Pangilinan J."/>
            <person name="LaButti K."/>
            <person name="Riley R."/>
            <person name="Lipzen A."/>
            <person name="Clum A."/>
            <person name="Drula E."/>
            <person name="Henrissat B."/>
            <person name="Kohler A."/>
            <person name="Grigoriev I.V."/>
            <person name="Martin F.M."/>
            <person name="Hacquard S."/>
        </authorList>
    </citation>
    <scope>NUCLEOTIDE SEQUENCE</scope>
    <source>
        <strain evidence="1">MPI-SDFR-AT-0068</strain>
    </source>
</reference>
<proteinExistence type="predicted"/>
<name>A0A8K0S8R7_9HYPO</name>
<accession>A0A8K0S8R7</accession>
<sequence>MSLLVLYENDHLGQQMTIENAGTKTIVWPRDHTLKENAQRLISMFPLANNPNTIVGPKPGPEFFTNNRSTCSLCLSQPTTTKCTYDASDHSRSNCRAP</sequence>
<dbReference type="OrthoDB" id="5042350at2759"/>
<evidence type="ECO:0000313" key="1">
    <source>
        <dbReference type="EMBL" id="KAH7262882.1"/>
    </source>
</evidence>
<comment type="caution">
    <text evidence="1">The sequence shown here is derived from an EMBL/GenBank/DDBJ whole genome shotgun (WGS) entry which is preliminary data.</text>
</comment>
<dbReference type="AlphaFoldDB" id="A0A8K0S8R7"/>
<protein>
    <submittedName>
        <fullName evidence="1">Uncharacterized protein</fullName>
    </submittedName>
</protein>
<keyword evidence="2" id="KW-1185">Reference proteome</keyword>
<dbReference type="Proteomes" id="UP000813427">
    <property type="component" value="Unassembled WGS sequence"/>
</dbReference>
<evidence type="ECO:0000313" key="2">
    <source>
        <dbReference type="Proteomes" id="UP000813427"/>
    </source>
</evidence>
<organism evidence="1 2">
    <name type="scientific">Fusarium tricinctum</name>
    <dbReference type="NCBI Taxonomy" id="61284"/>
    <lineage>
        <taxon>Eukaryota</taxon>
        <taxon>Fungi</taxon>
        <taxon>Dikarya</taxon>
        <taxon>Ascomycota</taxon>
        <taxon>Pezizomycotina</taxon>
        <taxon>Sordariomycetes</taxon>
        <taxon>Hypocreomycetidae</taxon>
        <taxon>Hypocreales</taxon>
        <taxon>Nectriaceae</taxon>
        <taxon>Fusarium</taxon>
        <taxon>Fusarium tricinctum species complex</taxon>
    </lineage>
</organism>
<gene>
    <name evidence="1" type="ORF">BKA59DRAFT_40194</name>
</gene>